<evidence type="ECO:0000256" key="1">
    <source>
        <dbReference type="SAM" id="MobiDB-lite"/>
    </source>
</evidence>
<dbReference type="Pfam" id="PF03364">
    <property type="entry name" value="Polyketide_cyc"/>
    <property type="match status" value="1"/>
</dbReference>
<name>A0ABN6TYU7_9NOCA</name>
<dbReference type="InterPro" id="IPR023393">
    <property type="entry name" value="START-like_dom_sf"/>
</dbReference>
<dbReference type="Gene3D" id="3.30.530.20">
    <property type="match status" value="1"/>
</dbReference>
<evidence type="ECO:0000259" key="2">
    <source>
        <dbReference type="Pfam" id="PF03364"/>
    </source>
</evidence>
<proteinExistence type="predicted"/>
<gene>
    <name evidence="3" type="ORF">IFM12276_11330</name>
</gene>
<accession>A0ABN6TYU7</accession>
<sequence>MAATVDVEVPVRTAYNQWTQFESFPQFMEGVEAVQQIDDRHMHWRVHVGPSTREFDATITEQHPDERVAWKSDSGPKHAGVVTFHRLDDTHTRVTAQMDVDPEGFVENVADKLGVLKHRVNGDLERFKHFIEHQGRETGAWRGDIPRPDAGSTATERGATGTPGAGTTGTPGAGGTGMPGVGGTGTPGVGGTGTGGTGTWPGGTGTPGV</sequence>
<evidence type="ECO:0000313" key="3">
    <source>
        <dbReference type="EMBL" id="BDT98104.1"/>
    </source>
</evidence>
<dbReference type="PANTHER" id="PTHR33824:SF7">
    <property type="entry name" value="POLYKETIDE CYCLASE_DEHYDRASE AND LIPID TRANSPORT SUPERFAMILY PROTEIN"/>
    <property type="match status" value="1"/>
</dbReference>
<feature type="compositionally biased region" description="Gly residues" evidence="1">
    <location>
        <begin position="161"/>
        <end position="209"/>
    </location>
</feature>
<dbReference type="InterPro" id="IPR047137">
    <property type="entry name" value="ORF3"/>
</dbReference>
<reference evidence="3 4" key="1">
    <citation type="submission" date="2022-11" db="EMBL/GenBank/DDBJ databases">
        <title>Genome Sequencing of Nocardia sp. ON39_IFM12276 and assembly.</title>
        <authorList>
            <person name="Shimojima M."/>
            <person name="Toyokawa M."/>
            <person name="Uesaka K."/>
        </authorList>
    </citation>
    <scope>NUCLEOTIDE SEQUENCE [LARGE SCALE GENOMIC DNA]</scope>
    <source>
        <strain evidence="3 4">IFM 12276</strain>
    </source>
</reference>
<dbReference type="Proteomes" id="UP001317870">
    <property type="component" value="Chromosome"/>
</dbReference>
<keyword evidence="4" id="KW-1185">Reference proteome</keyword>
<dbReference type="SUPFAM" id="SSF55961">
    <property type="entry name" value="Bet v1-like"/>
    <property type="match status" value="1"/>
</dbReference>
<feature type="domain" description="Coenzyme Q-binding protein COQ10 START" evidence="2">
    <location>
        <begin position="7"/>
        <end position="126"/>
    </location>
</feature>
<dbReference type="InterPro" id="IPR005031">
    <property type="entry name" value="COQ10_START"/>
</dbReference>
<protein>
    <recommendedName>
        <fullName evidence="2">Coenzyme Q-binding protein COQ10 START domain-containing protein</fullName>
    </recommendedName>
</protein>
<dbReference type="PANTHER" id="PTHR33824">
    <property type="entry name" value="POLYKETIDE CYCLASE/DEHYDRASE AND LIPID TRANSPORT SUPERFAMILY PROTEIN"/>
    <property type="match status" value="1"/>
</dbReference>
<evidence type="ECO:0000313" key="4">
    <source>
        <dbReference type="Proteomes" id="UP001317870"/>
    </source>
</evidence>
<dbReference type="CDD" id="cd07817">
    <property type="entry name" value="SRPBCC_8"/>
    <property type="match status" value="1"/>
</dbReference>
<organism evidence="3 4">
    <name type="scientific">Nocardia sputorum</name>
    <dbReference type="NCBI Taxonomy" id="2984338"/>
    <lineage>
        <taxon>Bacteria</taxon>
        <taxon>Bacillati</taxon>
        <taxon>Actinomycetota</taxon>
        <taxon>Actinomycetes</taxon>
        <taxon>Mycobacteriales</taxon>
        <taxon>Nocardiaceae</taxon>
        <taxon>Nocardia</taxon>
    </lineage>
</organism>
<feature type="region of interest" description="Disordered" evidence="1">
    <location>
        <begin position="138"/>
        <end position="209"/>
    </location>
</feature>
<dbReference type="EMBL" id="AP026978">
    <property type="protein sequence ID" value="BDT98104.1"/>
    <property type="molecule type" value="Genomic_DNA"/>
</dbReference>